<comment type="caution">
    <text evidence="6">The sequence shown here is derived from an EMBL/GenBank/DDBJ whole genome shotgun (WGS) entry which is preliminary data.</text>
</comment>
<feature type="active site" evidence="4">
    <location>
        <position position="36"/>
    </location>
</feature>
<dbReference type="NCBIfam" id="TIGR00401">
    <property type="entry name" value="msrA"/>
    <property type="match status" value="1"/>
</dbReference>
<evidence type="ECO:0000313" key="7">
    <source>
        <dbReference type="Proteomes" id="UP000285575"/>
    </source>
</evidence>
<evidence type="ECO:0000256" key="4">
    <source>
        <dbReference type="HAMAP-Rule" id="MF_01401"/>
    </source>
</evidence>
<feature type="domain" description="Peptide methionine sulphoxide reductase MsrA" evidence="5">
    <location>
        <begin position="30"/>
        <end position="180"/>
    </location>
</feature>
<dbReference type="OrthoDB" id="4174719at2"/>
<reference evidence="6 7" key="1">
    <citation type="submission" date="2019-01" db="EMBL/GenBank/DDBJ databases">
        <authorList>
            <person name="Chen W.-M."/>
        </authorList>
    </citation>
    <scope>NUCLEOTIDE SEQUENCE [LARGE SCALE GENOMIC DNA]</scope>
    <source>
        <strain evidence="6 7">KYPY4</strain>
    </source>
</reference>
<dbReference type="PANTHER" id="PTHR43774:SF1">
    <property type="entry name" value="PEPTIDE METHIONINE SULFOXIDE REDUCTASE MSRA 2"/>
    <property type="match status" value="1"/>
</dbReference>
<evidence type="ECO:0000259" key="5">
    <source>
        <dbReference type="Pfam" id="PF01625"/>
    </source>
</evidence>
<dbReference type="Gene3D" id="3.30.1060.10">
    <property type="entry name" value="Peptide methionine sulphoxide reductase MsrA"/>
    <property type="match status" value="1"/>
</dbReference>
<dbReference type="InterPro" id="IPR036509">
    <property type="entry name" value="Met_Sox_Rdtase_MsrA_sf"/>
</dbReference>
<gene>
    <name evidence="4 6" type="primary">msrA</name>
    <name evidence="6" type="ORF">EOE66_11700</name>
</gene>
<evidence type="ECO:0000313" key="6">
    <source>
        <dbReference type="EMBL" id="RVU46654.1"/>
    </source>
</evidence>
<comment type="catalytic activity">
    <reaction evidence="2 4">
        <text>L-methionyl-[protein] + [thioredoxin]-disulfide + H2O = L-methionyl-(S)-S-oxide-[protein] + [thioredoxin]-dithiol</text>
        <dbReference type="Rhea" id="RHEA:14217"/>
        <dbReference type="Rhea" id="RHEA-COMP:10698"/>
        <dbReference type="Rhea" id="RHEA-COMP:10700"/>
        <dbReference type="Rhea" id="RHEA-COMP:12313"/>
        <dbReference type="Rhea" id="RHEA-COMP:12315"/>
        <dbReference type="ChEBI" id="CHEBI:15377"/>
        <dbReference type="ChEBI" id="CHEBI:16044"/>
        <dbReference type="ChEBI" id="CHEBI:29950"/>
        <dbReference type="ChEBI" id="CHEBI:44120"/>
        <dbReference type="ChEBI" id="CHEBI:50058"/>
        <dbReference type="EC" id="1.8.4.11"/>
    </reaction>
</comment>
<dbReference type="InterPro" id="IPR002569">
    <property type="entry name" value="Met_Sox_Rdtase_MsrA_dom"/>
</dbReference>
<dbReference type="PANTHER" id="PTHR43774">
    <property type="entry name" value="PEPTIDE METHIONINE SULFOXIDE REDUCTASE"/>
    <property type="match status" value="1"/>
</dbReference>
<proteinExistence type="inferred from homology"/>
<keyword evidence="7" id="KW-1185">Reference proteome</keyword>
<dbReference type="HAMAP" id="MF_01401">
    <property type="entry name" value="MsrA"/>
    <property type="match status" value="1"/>
</dbReference>
<accession>A0A437RIR7</accession>
<comment type="similarity">
    <text evidence="4">Belongs to the MsrA Met sulfoxide reductase family.</text>
</comment>
<comment type="function">
    <text evidence="4">Has an important function as a repair enzyme for proteins that have been inactivated by oxidation. Catalyzes the reversible oxidation-reduction of methionine sulfoxide in proteins to methionine.</text>
</comment>
<dbReference type="EMBL" id="SACR01000003">
    <property type="protein sequence ID" value="RVU46654.1"/>
    <property type="molecule type" value="Genomic_DNA"/>
</dbReference>
<dbReference type="GO" id="GO:0033744">
    <property type="term" value="F:L-methionine:thioredoxin-disulfide S-oxidoreductase activity"/>
    <property type="evidence" value="ECO:0007669"/>
    <property type="project" value="RHEA"/>
</dbReference>
<keyword evidence="1 4" id="KW-0560">Oxidoreductase</keyword>
<sequence length="200" mass="22015">MASWVAAQGREPAPPAADAQPAVPAGLAVATFAGGCFWCVEADFDKVPGVVSTTSGYTGGTVARPRYEDVAAQRTGHAEVVRIVFDPRQVRYEQLLVVYWRSIDPTTKDRQFCDAGSPYRTAIFTHDAAQAAAAQASLQALQKDKPFAAPIVTTIEPAGAFYEAEDYHQDYYKKNPVRYRYYRASCGRDARLKELWGAQR</sequence>
<dbReference type="Proteomes" id="UP000285575">
    <property type="component" value="Unassembled WGS sequence"/>
</dbReference>
<dbReference type="SUPFAM" id="SSF55068">
    <property type="entry name" value="Peptide methionine sulfoxide reductase"/>
    <property type="match status" value="1"/>
</dbReference>
<organism evidence="6 7">
    <name type="scientific">Rubrivivax rivuli</name>
    <dbReference type="NCBI Taxonomy" id="1862385"/>
    <lineage>
        <taxon>Bacteria</taxon>
        <taxon>Pseudomonadati</taxon>
        <taxon>Pseudomonadota</taxon>
        <taxon>Betaproteobacteria</taxon>
        <taxon>Burkholderiales</taxon>
        <taxon>Sphaerotilaceae</taxon>
        <taxon>Rubrivivax</taxon>
    </lineage>
</organism>
<evidence type="ECO:0000256" key="3">
    <source>
        <dbReference type="ARBA" id="ARBA00048782"/>
    </source>
</evidence>
<dbReference type="EC" id="1.8.4.11" evidence="4"/>
<dbReference type="GO" id="GO:0008113">
    <property type="term" value="F:peptide-methionine (S)-S-oxide reductase activity"/>
    <property type="evidence" value="ECO:0007669"/>
    <property type="project" value="UniProtKB-UniRule"/>
</dbReference>
<comment type="catalytic activity">
    <reaction evidence="3 4">
        <text>[thioredoxin]-disulfide + L-methionine + H2O = L-methionine (S)-S-oxide + [thioredoxin]-dithiol</text>
        <dbReference type="Rhea" id="RHEA:19993"/>
        <dbReference type="Rhea" id="RHEA-COMP:10698"/>
        <dbReference type="Rhea" id="RHEA-COMP:10700"/>
        <dbReference type="ChEBI" id="CHEBI:15377"/>
        <dbReference type="ChEBI" id="CHEBI:29950"/>
        <dbReference type="ChEBI" id="CHEBI:50058"/>
        <dbReference type="ChEBI" id="CHEBI:57844"/>
        <dbReference type="ChEBI" id="CHEBI:58772"/>
        <dbReference type="EC" id="1.8.4.11"/>
    </reaction>
</comment>
<name>A0A437RIR7_9BURK</name>
<dbReference type="AlphaFoldDB" id="A0A437RIR7"/>
<evidence type="ECO:0000256" key="1">
    <source>
        <dbReference type="ARBA" id="ARBA00023002"/>
    </source>
</evidence>
<protein>
    <recommendedName>
        <fullName evidence="4">Peptide methionine sulfoxide reductase MsrA</fullName>
        <shortName evidence="4">Protein-methionine-S-oxide reductase</shortName>
        <ecNumber evidence="4">1.8.4.11</ecNumber>
    </recommendedName>
    <alternativeName>
        <fullName evidence="4">Peptide-methionine (S)-S-oxide reductase</fullName>
        <shortName evidence="4">Peptide Met(O) reductase</shortName>
    </alternativeName>
</protein>
<evidence type="ECO:0000256" key="2">
    <source>
        <dbReference type="ARBA" id="ARBA00047806"/>
    </source>
</evidence>
<dbReference type="Pfam" id="PF01625">
    <property type="entry name" value="PMSR"/>
    <property type="match status" value="1"/>
</dbReference>